<name>A0A9W8JLF6_9AGAR</name>
<evidence type="ECO:0000313" key="2">
    <source>
        <dbReference type="EMBL" id="KAJ3487659.1"/>
    </source>
</evidence>
<evidence type="ECO:0000256" key="1">
    <source>
        <dbReference type="SAM" id="MobiDB-lite"/>
    </source>
</evidence>
<protein>
    <submittedName>
        <fullName evidence="2">Uncharacterized protein</fullName>
    </submittedName>
</protein>
<dbReference type="EMBL" id="JANKHO010002912">
    <property type="protein sequence ID" value="KAJ3487659.1"/>
    <property type="molecule type" value="Genomic_DNA"/>
</dbReference>
<proteinExistence type="predicted"/>
<keyword evidence="3" id="KW-1185">Reference proteome</keyword>
<comment type="caution">
    <text evidence="2">The sequence shown here is derived from an EMBL/GenBank/DDBJ whole genome shotgun (WGS) entry which is preliminary data.</text>
</comment>
<dbReference type="Proteomes" id="UP001148786">
    <property type="component" value="Unassembled WGS sequence"/>
</dbReference>
<gene>
    <name evidence="2" type="ORF">NLJ89_g11692</name>
</gene>
<evidence type="ECO:0000313" key="3">
    <source>
        <dbReference type="Proteomes" id="UP001148786"/>
    </source>
</evidence>
<dbReference type="AlphaFoldDB" id="A0A9W8JLF6"/>
<accession>A0A9W8JLF6</accession>
<organism evidence="2 3">
    <name type="scientific">Agrocybe chaxingu</name>
    <dbReference type="NCBI Taxonomy" id="84603"/>
    <lineage>
        <taxon>Eukaryota</taxon>
        <taxon>Fungi</taxon>
        <taxon>Dikarya</taxon>
        <taxon>Basidiomycota</taxon>
        <taxon>Agaricomycotina</taxon>
        <taxon>Agaricomycetes</taxon>
        <taxon>Agaricomycetidae</taxon>
        <taxon>Agaricales</taxon>
        <taxon>Agaricineae</taxon>
        <taxon>Strophariaceae</taxon>
        <taxon>Agrocybe</taxon>
    </lineage>
</organism>
<sequence>MSIDYLKKATSNRYRFKLTQSESIDPSQVALPESESRPQTPPRTTEPESRASGSSETPLRRSCHGGADGFSNIAAMTPILEAEIKGSTQDVDNNFFNRVVKQRVRRTGVTDASITQFVRNCGLYNNNTKKWNNIKKPKLEKKALRAFLQIISESDLILQA</sequence>
<feature type="compositionally biased region" description="Polar residues" evidence="1">
    <location>
        <begin position="17"/>
        <end position="26"/>
    </location>
</feature>
<reference evidence="2" key="1">
    <citation type="submission" date="2022-07" db="EMBL/GenBank/DDBJ databases">
        <title>Genome Sequence of Agrocybe chaxingu.</title>
        <authorList>
            <person name="Buettner E."/>
        </authorList>
    </citation>
    <scope>NUCLEOTIDE SEQUENCE</scope>
    <source>
        <strain evidence="2">MP-N11</strain>
    </source>
</reference>
<feature type="region of interest" description="Disordered" evidence="1">
    <location>
        <begin position="17"/>
        <end position="66"/>
    </location>
</feature>